<dbReference type="Pfam" id="PF04077">
    <property type="entry name" value="DsrH"/>
    <property type="match status" value="1"/>
</dbReference>
<dbReference type="InterPro" id="IPR007215">
    <property type="entry name" value="Sulphur_relay_TusB/DsrH"/>
</dbReference>
<keyword evidence="2" id="KW-1185">Reference proteome</keyword>
<organism evidence="1 2">
    <name type="scientific">Candidatus Methanocrinis alkalitolerans</name>
    <dbReference type="NCBI Taxonomy" id="3033395"/>
    <lineage>
        <taxon>Archaea</taxon>
        <taxon>Methanobacteriati</taxon>
        <taxon>Methanobacteriota</taxon>
        <taxon>Stenosarchaea group</taxon>
        <taxon>Methanomicrobia</taxon>
        <taxon>Methanotrichales</taxon>
        <taxon>Methanotrichaceae</taxon>
        <taxon>Methanocrinis</taxon>
    </lineage>
</organism>
<evidence type="ECO:0000313" key="2">
    <source>
        <dbReference type="Proteomes" id="UP001215956"/>
    </source>
</evidence>
<reference evidence="1 2" key="1">
    <citation type="submission" date="2023-03" db="EMBL/GenBank/DDBJ databases">
        <title>Whole genome sequencing of Methanotrichaceae archaeon M04Ac.</title>
        <authorList>
            <person name="Khomyakova M.A."/>
            <person name="Merkel A.Y."/>
            <person name="Slobodkin A.I."/>
        </authorList>
    </citation>
    <scope>NUCLEOTIDE SEQUENCE [LARGE SCALE GENOMIC DNA]</scope>
    <source>
        <strain evidence="1 2">M04Ac</strain>
    </source>
</reference>
<gene>
    <name evidence="1" type="ORF">P0O24_10240</name>
</gene>
<accession>A0ABT5XGV7</accession>
<evidence type="ECO:0000313" key="1">
    <source>
        <dbReference type="EMBL" id="MDF0593959.1"/>
    </source>
</evidence>
<proteinExistence type="predicted"/>
<name>A0ABT5XGV7_9EURY</name>
<protein>
    <submittedName>
        <fullName evidence="1">DsrH/TusB family sulfur metabolism protein</fullName>
    </submittedName>
</protein>
<sequence length="104" mass="11788">MKEDMDIKPTDVFLLTEPPGSDRSELCMKLLARRERARLYLAGDGVYHLLDRGSDLPPSCDVCACKEDVAARGVVARIRAEVTEEFYEILVEDLMEGDGRFFNF</sequence>
<dbReference type="Proteomes" id="UP001215956">
    <property type="component" value="Unassembled WGS sequence"/>
</dbReference>
<dbReference type="Gene3D" id="3.40.1260.10">
    <property type="entry name" value="DsrEFH-like"/>
    <property type="match status" value="1"/>
</dbReference>
<dbReference type="EMBL" id="JARFPL010000037">
    <property type="protein sequence ID" value="MDF0593959.1"/>
    <property type="molecule type" value="Genomic_DNA"/>
</dbReference>
<comment type="caution">
    <text evidence="1">The sequence shown here is derived from an EMBL/GenBank/DDBJ whole genome shotgun (WGS) entry which is preliminary data.</text>
</comment>
<dbReference type="RefSeq" id="WP_316969659.1">
    <property type="nucleotide sequence ID" value="NZ_JARFPL010000037.1"/>
</dbReference>
<dbReference type="InterPro" id="IPR027396">
    <property type="entry name" value="DsrEFH-like"/>
</dbReference>
<dbReference type="SUPFAM" id="SSF75169">
    <property type="entry name" value="DsrEFH-like"/>
    <property type="match status" value="1"/>
</dbReference>